<feature type="transmembrane region" description="Helical" evidence="8">
    <location>
        <begin position="44"/>
        <end position="60"/>
    </location>
</feature>
<feature type="transmembrane region" description="Helical" evidence="8">
    <location>
        <begin position="224"/>
        <end position="246"/>
    </location>
</feature>
<feature type="transmembrane region" description="Helical" evidence="8">
    <location>
        <begin position="72"/>
        <end position="89"/>
    </location>
</feature>
<evidence type="ECO:0000256" key="5">
    <source>
        <dbReference type="ARBA" id="ARBA00022692"/>
    </source>
</evidence>
<dbReference type="AlphaFoldDB" id="A0A6V8M1J6"/>
<comment type="caution">
    <text evidence="9">The sequence shown here is derived from an EMBL/GenBank/DDBJ whole genome shotgun (WGS) entry which is preliminary data.</text>
</comment>
<dbReference type="EMBL" id="BLTE01000021">
    <property type="protein sequence ID" value="GFK95717.1"/>
    <property type="molecule type" value="Genomic_DNA"/>
</dbReference>
<evidence type="ECO:0000256" key="7">
    <source>
        <dbReference type="ARBA" id="ARBA00023136"/>
    </source>
</evidence>
<name>A0A6V8M1J6_9BACT</name>
<dbReference type="InterPro" id="IPR052017">
    <property type="entry name" value="TSUP"/>
</dbReference>
<evidence type="ECO:0000256" key="6">
    <source>
        <dbReference type="ARBA" id="ARBA00022989"/>
    </source>
</evidence>
<feature type="transmembrane region" description="Helical" evidence="8">
    <location>
        <begin position="95"/>
        <end position="113"/>
    </location>
</feature>
<feature type="transmembrane region" description="Helical" evidence="8">
    <location>
        <begin position="192"/>
        <end position="212"/>
    </location>
</feature>
<keyword evidence="4 8" id="KW-1003">Cell membrane</keyword>
<dbReference type="GO" id="GO:0005886">
    <property type="term" value="C:plasma membrane"/>
    <property type="evidence" value="ECO:0007669"/>
    <property type="project" value="UniProtKB-SubCell"/>
</dbReference>
<feature type="transmembrane region" description="Helical" evidence="8">
    <location>
        <begin position="166"/>
        <end position="186"/>
    </location>
</feature>
<dbReference type="Proteomes" id="UP000494245">
    <property type="component" value="Unassembled WGS sequence"/>
</dbReference>
<evidence type="ECO:0000313" key="9">
    <source>
        <dbReference type="EMBL" id="GFK95717.1"/>
    </source>
</evidence>
<keyword evidence="3" id="KW-0813">Transport</keyword>
<dbReference type="Pfam" id="PF01925">
    <property type="entry name" value="TauE"/>
    <property type="match status" value="1"/>
</dbReference>
<evidence type="ECO:0000256" key="2">
    <source>
        <dbReference type="ARBA" id="ARBA00009142"/>
    </source>
</evidence>
<keyword evidence="7 8" id="KW-0472">Membrane</keyword>
<reference evidence="9 10" key="2">
    <citation type="submission" date="2020-05" db="EMBL/GenBank/DDBJ databases">
        <title>Draft genome sequence of Desulfovibrio sp. strainFSS-1.</title>
        <authorList>
            <person name="Shimoshige H."/>
            <person name="Kobayashi H."/>
            <person name="Maekawa T."/>
        </authorList>
    </citation>
    <scope>NUCLEOTIDE SEQUENCE [LARGE SCALE GENOMIC DNA]</scope>
    <source>
        <strain evidence="9 10">SIID29052-01</strain>
    </source>
</reference>
<reference evidence="9 10" key="1">
    <citation type="submission" date="2020-04" db="EMBL/GenBank/DDBJ databases">
        <authorList>
            <consortium name="Desulfovibrio sp. FSS-1 genome sequencing consortium"/>
            <person name="Shimoshige H."/>
            <person name="Kobayashi H."/>
            <person name="Maekawa T."/>
        </authorList>
    </citation>
    <scope>NUCLEOTIDE SEQUENCE [LARGE SCALE GENOMIC DNA]</scope>
    <source>
        <strain evidence="9 10">SIID29052-01</strain>
    </source>
</reference>
<evidence type="ECO:0000256" key="3">
    <source>
        <dbReference type="ARBA" id="ARBA00022448"/>
    </source>
</evidence>
<comment type="similarity">
    <text evidence="2 8">Belongs to the 4-toluene sulfonate uptake permease (TSUP) (TC 2.A.102) family.</text>
</comment>
<keyword evidence="6 8" id="KW-1133">Transmembrane helix</keyword>
<gene>
    <name evidence="9" type="ORF">NNJEOMEG_03585</name>
</gene>
<keyword evidence="5 8" id="KW-0812">Transmembrane</keyword>
<accession>A0A6V8M1J6</accession>
<dbReference type="RefSeq" id="WP_173086858.1">
    <property type="nucleotide sequence ID" value="NZ_BLTE01000021.1"/>
</dbReference>
<dbReference type="PANTHER" id="PTHR30269:SF37">
    <property type="entry name" value="MEMBRANE TRANSPORTER PROTEIN"/>
    <property type="match status" value="1"/>
</dbReference>
<sequence length="248" mass="25362">MDSALPACLAAAVLAGFIQGFSGFGSVLVALPVLLAVLDLREAVPLVSLLALSINVVMATKLRGHIQFRSMRLLFASSLPGMAVGGWILEGAPDSLIKGLLGGAILFLVFHSLTSNRPRAALGTGWTLAAGFLSGCIGLTTGANGPPVIAWAARQPWARDELRATLTFYFLVTGAAIVGVQAVTGLATQRVLTLFGACLPAMLAGLWAGGACSGRVGEAGFRKAVLALLALIGLNLCWQAIAAGLAGR</sequence>
<comment type="subcellular location">
    <subcellularLocation>
        <location evidence="1 8">Cell membrane</location>
        <topology evidence="1 8">Multi-pass membrane protein</topology>
    </subcellularLocation>
</comment>
<evidence type="ECO:0000256" key="8">
    <source>
        <dbReference type="RuleBase" id="RU363041"/>
    </source>
</evidence>
<protein>
    <recommendedName>
        <fullName evidence="8">Probable membrane transporter protein</fullName>
    </recommendedName>
</protein>
<evidence type="ECO:0000256" key="4">
    <source>
        <dbReference type="ARBA" id="ARBA00022475"/>
    </source>
</evidence>
<keyword evidence="10" id="KW-1185">Reference proteome</keyword>
<evidence type="ECO:0000313" key="10">
    <source>
        <dbReference type="Proteomes" id="UP000494245"/>
    </source>
</evidence>
<evidence type="ECO:0000256" key="1">
    <source>
        <dbReference type="ARBA" id="ARBA00004651"/>
    </source>
</evidence>
<dbReference type="PANTHER" id="PTHR30269">
    <property type="entry name" value="TRANSMEMBRANE PROTEIN YFCA"/>
    <property type="match status" value="1"/>
</dbReference>
<dbReference type="InterPro" id="IPR002781">
    <property type="entry name" value="TM_pro_TauE-like"/>
</dbReference>
<proteinExistence type="inferred from homology"/>
<organism evidence="9 10">
    <name type="scientific">Fundidesulfovibrio magnetotacticus</name>
    <dbReference type="NCBI Taxonomy" id="2730080"/>
    <lineage>
        <taxon>Bacteria</taxon>
        <taxon>Pseudomonadati</taxon>
        <taxon>Thermodesulfobacteriota</taxon>
        <taxon>Desulfovibrionia</taxon>
        <taxon>Desulfovibrionales</taxon>
        <taxon>Desulfovibrionaceae</taxon>
        <taxon>Fundidesulfovibrio</taxon>
    </lineage>
</organism>